<accession>A0A1G5EYV2</accession>
<evidence type="ECO:0000313" key="3">
    <source>
        <dbReference type="EMBL" id="SCY32166.1"/>
    </source>
</evidence>
<dbReference type="RefSeq" id="WP_092210669.1">
    <property type="nucleotide sequence ID" value="NZ_FMUX01000007.1"/>
</dbReference>
<dbReference type="InterPro" id="IPR036280">
    <property type="entry name" value="Multihaem_cyt_sf"/>
</dbReference>
<evidence type="ECO:0000259" key="2">
    <source>
        <dbReference type="Pfam" id="PF14522"/>
    </source>
</evidence>
<dbReference type="SUPFAM" id="SSF48695">
    <property type="entry name" value="Multiheme cytochromes"/>
    <property type="match status" value="1"/>
</dbReference>
<evidence type="ECO:0000256" key="1">
    <source>
        <dbReference type="SAM" id="SignalP"/>
    </source>
</evidence>
<sequence length="111" mass="11812">MRKVGGALAALLLMGVCVVFAGQGTESLVLPVEGKYGAVAFPHWDHQDSLGDCNACHGMFPQETGSIDRLKADKALKKKQVMNNCRSCHRQRAKAGDPSGPVKCFDCHAAG</sequence>
<name>A0A1G5EYV2_9BACT</name>
<feature type="domain" description="Cytochrome c7-like" evidence="2">
    <location>
        <begin position="39"/>
        <end position="108"/>
    </location>
</feature>
<dbReference type="EMBL" id="FMUX01000007">
    <property type="protein sequence ID" value="SCY32166.1"/>
    <property type="molecule type" value="Genomic_DNA"/>
</dbReference>
<dbReference type="OrthoDB" id="5421852at2"/>
<feature type="chain" id="PRO_5011712026" evidence="1">
    <location>
        <begin position="22"/>
        <end position="111"/>
    </location>
</feature>
<reference evidence="3 4" key="1">
    <citation type="submission" date="2016-10" db="EMBL/GenBank/DDBJ databases">
        <authorList>
            <person name="de Groot N.N."/>
        </authorList>
    </citation>
    <scope>NUCLEOTIDE SEQUENCE [LARGE SCALE GENOMIC DNA]</scope>
    <source>
        <strain evidence="3 4">AA1</strain>
    </source>
</reference>
<dbReference type="InterPro" id="IPR029467">
    <property type="entry name" value="Cyt_c7-like"/>
</dbReference>
<dbReference type="Proteomes" id="UP000198870">
    <property type="component" value="Unassembled WGS sequence"/>
</dbReference>
<dbReference type="Gene3D" id="3.90.10.10">
    <property type="entry name" value="Cytochrome C3"/>
    <property type="match status" value="1"/>
</dbReference>
<organism evidence="3 4">
    <name type="scientific">Desulfoluna spongiiphila</name>
    <dbReference type="NCBI Taxonomy" id="419481"/>
    <lineage>
        <taxon>Bacteria</taxon>
        <taxon>Pseudomonadati</taxon>
        <taxon>Thermodesulfobacteriota</taxon>
        <taxon>Desulfobacteria</taxon>
        <taxon>Desulfobacterales</taxon>
        <taxon>Desulfolunaceae</taxon>
        <taxon>Desulfoluna</taxon>
    </lineage>
</organism>
<evidence type="ECO:0000313" key="4">
    <source>
        <dbReference type="Proteomes" id="UP000198870"/>
    </source>
</evidence>
<protein>
    <submittedName>
        <fullName evidence="3">Cytochrome c7</fullName>
    </submittedName>
</protein>
<feature type="signal peptide" evidence="1">
    <location>
        <begin position="1"/>
        <end position="21"/>
    </location>
</feature>
<dbReference type="Pfam" id="PF14522">
    <property type="entry name" value="Cytochrome_C7"/>
    <property type="match status" value="1"/>
</dbReference>
<gene>
    <name evidence="3" type="ORF">SAMN05216233_1077</name>
</gene>
<dbReference type="AlphaFoldDB" id="A0A1G5EYV2"/>
<dbReference type="CDD" id="cd08168">
    <property type="entry name" value="Cytochrom_C3"/>
    <property type="match status" value="1"/>
</dbReference>
<keyword evidence="4" id="KW-1185">Reference proteome</keyword>
<proteinExistence type="predicted"/>
<dbReference type="STRING" id="419481.SAMN05216233_1077"/>
<keyword evidence="1" id="KW-0732">Signal</keyword>